<dbReference type="InterPro" id="IPR027330">
    <property type="entry name" value="TPX2_central_dom"/>
</dbReference>
<protein>
    <submittedName>
        <fullName evidence="3">Protein TPX2</fullName>
    </submittedName>
</protein>
<dbReference type="Proteomes" id="UP000685013">
    <property type="component" value="Chromosome 16"/>
</dbReference>
<dbReference type="AlphaFoldDB" id="A0AAV6M989"/>
<dbReference type="GO" id="GO:0060236">
    <property type="term" value="P:regulation of mitotic spindle organization"/>
    <property type="evidence" value="ECO:0007669"/>
    <property type="project" value="InterPro"/>
</dbReference>
<evidence type="ECO:0000313" key="4">
    <source>
        <dbReference type="Proteomes" id="UP000685013"/>
    </source>
</evidence>
<feature type="compositionally biased region" description="Polar residues" evidence="1">
    <location>
        <begin position="231"/>
        <end position="241"/>
    </location>
</feature>
<dbReference type="GO" id="GO:0005819">
    <property type="term" value="C:spindle"/>
    <property type="evidence" value="ECO:0007669"/>
    <property type="project" value="InterPro"/>
</dbReference>
<name>A0AAV6M989_9ROSI</name>
<dbReference type="GO" id="GO:0030295">
    <property type="term" value="F:protein kinase activator activity"/>
    <property type="evidence" value="ECO:0007669"/>
    <property type="project" value="TreeGrafter"/>
</dbReference>
<gene>
    <name evidence="3" type="primary">TPX2</name>
    <name evidence="3" type="ORF">SDJN03_25156</name>
</gene>
<dbReference type="InterPro" id="IPR009675">
    <property type="entry name" value="TPX2_fam"/>
</dbReference>
<evidence type="ECO:0000313" key="3">
    <source>
        <dbReference type="EMBL" id="KAG6577582.1"/>
    </source>
</evidence>
<feature type="region of interest" description="Disordered" evidence="1">
    <location>
        <begin position="231"/>
        <end position="260"/>
    </location>
</feature>
<sequence length="595" mass="68073">MTVLPFPTFEFPTCLHAIFHNVQGCNRKNFRYSEQGEKRETTLPVFFFILLQIGSSISELRALSASFPIHIAAPCFGKRGRSAFRFQRRWSEQWKKEEMDEEMEVEPVVFEAYEVDIEYEFDAARYFDFTREESFDEAFQAELWFESAGSYPPSPFVAKLFLREECLLAIENASKKSEGQNNIIGSLNGASQEAGSVRENDRDCQGSNRGIFTNLRDGDVQKLHNQQLQFTSGSTSYNHPSLNKPKVKASSCVKPSKPRSTTLMKSTASHLARQNFPAQHPDIKLQRVVKNNETSVCGSVIESQAIKKQKLDGGHSHKVNEIKQQTNLVHKLPKKDGVADKTTKNVKLKITIPRQPDLETAQRAHRIRLKSRMEEDYETTTRRFRARPLNRKILEGPSLPLLKKSTPKLPEFQEFHLRTLERAMQNTSAVSSSAFHHDYSDITVTRNLESRRSNAIDDQKHDEYHIMQNFKACPLNRKIFSSKGEMGVFRNSKQEPQYQCEKRILQPPTELFTKLSLTSQFHSNNGPLTKVPSRPSIPLKSSKENNLVLFQPERKITQLVKESPPFAGKHIYLENNGCISDSCNSQLTVRNMGIR</sequence>
<dbReference type="GO" id="GO:0008017">
    <property type="term" value="F:microtubule binding"/>
    <property type="evidence" value="ECO:0007669"/>
    <property type="project" value="TreeGrafter"/>
</dbReference>
<keyword evidence="4" id="KW-1185">Reference proteome</keyword>
<dbReference type="PANTHER" id="PTHR14326">
    <property type="entry name" value="TARGETING PROTEIN FOR XKLP2"/>
    <property type="match status" value="1"/>
</dbReference>
<organism evidence="3 4">
    <name type="scientific">Cucurbita argyrosperma subsp. sororia</name>
    <dbReference type="NCBI Taxonomy" id="37648"/>
    <lineage>
        <taxon>Eukaryota</taxon>
        <taxon>Viridiplantae</taxon>
        <taxon>Streptophyta</taxon>
        <taxon>Embryophyta</taxon>
        <taxon>Tracheophyta</taxon>
        <taxon>Spermatophyta</taxon>
        <taxon>Magnoliopsida</taxon>
        <taxon>eudicotyledons</taxon>
        <taxon>Gunneridae</taxon>
        <taxon>Pentapetalae</taxon>
        <taxon>rosids</taxon>
        <taxon>fabids</taxon>
        <taxon>Cucurbitales</taxon>
        <taxon>Cucurbitaceae</taxon>
        <taxon>Cucurbiteae</taxon>
        <taxon>Cucurbita</taxon>
    </lineage>
</organism>
<reference evidence="3 4" key="1">
    <citation type="journal article" date="2021" name="Hortic Res">
        <title>The domestication of Cucurbita argyrosperma as revealed by the genome of its wild relative.</title>
        <authorList>
            <person name="Barrera-Redondo J."/>
            <person name="Sanchez-de la Vega G."/>
            <person name="Aguirre-Liguori J.A."/>
            <person name="Castellanos-Morales G."/>
            <person name="Gutierrez-Guerrero Y.T."/>
            <person name="Aguirre-Dugua X."/>
            <person name="Aguirre-Planter E."/>
            <person name="Tenaillon M.I."/>
            <person name="Lira-Saade R."/>
            <person name="Eguiarte L.E."/>
        </authorList>
    </citation>
    <scope>NUCLEOTIDE SEQUENCE [LARGE SCALE GENOMIC DNA]</scope>
    <source>
        <strain evidence="3">JBR-2021</strain>
    </source>
</reference>
<dbReference type="GO" id="GO:0090307">
    <property type="term" value="P:mitotic spindle assembly"/>
    <property type="evidence" value="ECO:0007669"/>
    <property type="project" value="TreeGrafter"/>
</dbReference>
<dbReference type="EMBL" id="JAGKQH010000016">
    <property type="protein sequence ID" value="KAG6577582.1"/>
    <property type="molecule type" value="Genomic_DNA"/>
</dbReference>
<accession>A0AAV6M989</accession>
<dbReference type="Pfam" id="PF12214">
    <property type="entry name" value="TPX2_importin"/>
    <property type="match status" value="1"/>
</dbReference>
<feature type="non-terminal residue" evidence="3">
    <location>
        <position position="1"/>
    </location>
</feature>
<evidence type="ECO:0000256" key="1">
    <source>
        <dbReference type="SAM" id="MobiDB-lite"/>
    </source>
</evidence>
<dbReference type="PANTHER" id="PTHR14326:SF15">
    <property type="entry name" value="OS06G0130200 PROTEIN"/>
    <property type="match status" value="1"/>
</dbReference>
<proteinExistence type="predicted"/>
<feature type="domain" description="TPX2 central" evidence="2">
    <location>
        <begin position="348"/>
        <end position="496"/>
    </location>
</feature>
<comment type="caution">
    <text evidence="3">The sequence shown here is derived from an EMBL/GenBank/DDBJ whole genome shotgun (WGS) entry which is preliminary data.</text>
</comment>
<dbReference type="GO" id="GO:0005880">
    <property type="term" value="C:nuclear microtubule"/>
    <property type="evidence" value="ECO:0007669"/>
    <property type="project" value="TreeGrafter"/>
</dbReference>
<evidence type="ECO:0000259" key="2">
    <source>
        <dbReference type="Pfam" id="PF12214"/>
    </source>
</evidence>